<evidence type="ECO:0000313" key="3">
    <source>
        <dbReference type="Proteomes" id="UP001153076"/>
    </source>
</evidence>
<proteinExistence type="predicted"/>
<feature type="coiled-coil region" evidence="1">
    <location>
        <begin position="340"/>
        <end position="380"/>
    </location>
</feature>
<dbReference type="OrthoDB" id="1746559at2759"/>
<reference evidence="2" key="1">
    <citation type="submission" date="2022-04" db="EMBL/GenBank/DDBJ databases">
        <title>Carnegiea gigantea Genome sequencing and assembly v2.</title>
        <authorList>
            <person name="Copetti D."/>
            <person name="Sanderson M.J."/>
            <person name="Burquez A."/>
            <person name="Wojciechowski M.F."/>
        </authorList>
    </citation>
    <scope>NUCLEOTIDE SEQUENCE</scope>
    <source>
        <strain evidence="2">SGP5-SGP5p</strain>
        <tissue evidence="2">Aerial part</tissue>
    </source>
</reference>
<comment type="caution">
    <text evidence="2">The sequence shown here is derived from an EMBL/GenBank/DDBJ whole genome shotgun (WGS) entry which is preliminary data.</text>
</comment>
<dbReference type="EMBL" id="JAKOGI010000155">
    <property type="protein sequence ID" value="KAJ8441760.1"/>
    <property type="molecule type" value="Genomic_DNA"/>
</dbReference>
<evidence type="ECO:0000256" key="1">
    <source>
        <dbReference type="SAM" id="Coils"/>
    </source>
</evidence>
<name>A0A9Q1KF07_9CARY</name>
<protein>
    <submittedName>
        <fullName evidence="2">Uncharacterized protein</fullName>
    </submittedName>
</protein>
<accession>A0A9Q1KF07</accession>
<keyword evidence="3" id="KW-1185">Reference proteome</keyword>
<dbReference type="Proteomes" id="UP001153076">
    <property type="component" value="Unassembled WGS sequence"/>
</dbReference>
<organism evidence="2 3">
    <name type="scientific">Carnegiea gigantea</name>
    <dbReference type="NCBI Taxonomy" id="171969"/>
    <lineage>
        <taxon>Eukaryota</taxon>
        <taxon>Viridiplantae</taxon>
        <taxon>Streptophyta</taxon>
        <taxon>Embryophyta</taxon>
        <taxon>Tracheophyta</taxon>
        <taxon>Spermatophyta</taxon>
        <taxon>Magnoliopsida</taxon>
        <taxon>eudicotyledons</taxon>
        <taxon>Gunneridae</taxon>
        <taxon>Pentapetalae</taxon>
        <taxon>Caryophyllales</taxon>
        <taxon>Cactineae</taxon>
        <taxon>Cactaceae</taxon>
        <taxon>Cactoideae</taxon>
        <taxon>Echinocereeae</taxon>
        <taxon>Carnegiea</taxon>
    </lineage>
</organism>
<evidence type="ECO:0000313" key="2">
    <source>
        <dbReference type="EMBL" id="KAJ8441760.1"/>
    </source>
</evidence>
<keyword evidence="1" id="KW-0175">Coiled coil</keyword>
<sequence length="382" mass="43748">MVKFSALGQAKSFQLEKAQELISSRRGFHWHSFIINRLKETLLDDDKLSRAEFAYFVSIRSSFVFYHCEDNLVIEHYCPNRFRSQVLLLRRCNLLGRYTTRAFRSGGLRQKFKSMIKPTMSGQDKLLIRVCEPSTEKVIELSPEGTENIMDILDAEHNPTEWERGYVNLKEELAHVPLPSGSQCFRSIQQIPSFGKDSFNSELRLDGPKDVCSPNNDKVESIHRVNAPSPVPRPQRPLRAPQWEISILNTDALIKDVDKNAVWVFEKAILDKVSCVDVTPLESKVEGLTKQACNFKDLQHSYSGRTSAEEYDSCHMELQGKLDEASHRLNTEGAHYKPKAAELKQVESTLEELLKELQLLEDQRKDLNSQEAASEHLLQETE</sequence>
<gene>
    <name evidence="2" type="ORF">Cgig2_009189</name>
</gene>
<dbReference type="AlphaFoldDB" id="A0A9Q1KF07"/>